<feature type="non-terminal residue" evidence="1">
    <location>
        <position position="39"/>
    </location>
</feature>
<sequence length="39" mass="4551">MGRELEIKRRKKLAIKAAKEAGKILKYYFGRTIQIKTKA</sequence>
<gene>
    <name evidence="1" type="ORF">S03H2_59381</name>
</gene>
<protein>
    <submittedName>
        <fullName evidence="1">Uncharacterized protein</fullName>
    </submittedName>
</protein>
<dbReference type="EMBL" id="BARU01038182">
    <property type="protein sequence ID" value="GAH81817.1"/>
    <property type="molecule type" value="Genomic_DNA"/>
</dbReference>
<dbReference type="AlphaFoldDB" id="X1IJC7"/>
<proteinExistence type="predicted"/>
<evidence type="ECO:0000313" key="1">
    <source>
        <dbReference type="EMBL" id="GAH81817.1"/>
    </source>
</evidence>
<accession>X1IJC7</accession>
<comment type="caution">
    <text evidence="1">The sequence shown here is derived from an EMBL/GenBank/DDBJ whole genome shotgun (WGS) entry which is preliminary data.</text>
</comment>
<name>X1IJC7_9ZZZZ</name>
<organism evidence="1">
    <name type="scientific">marine sediment metagenome</name>
    <dbReference type="NCBI Taxonomy" id="412755"/>
    <lineage>
        <taxon>unclassified sequences</taxon>
        <taxon>metagenomes</taxon>
        <taxon>ecological metagenomes</taxon>
    </lineage>
</organism>
<reference evidence="1" key="1">
    <citation type="journal article" date="2014" name="Front. Microbiol.">
        <title>High frequency of phylogenetically diverse reductive dehalogenase-homologous genes in deep subseafloor sedimentary metagenomes.</title>
        <authorList>
            <person name="Kawai M."/>
            <person name="Futagami T."/>
            <person name="Toyoda A."/>
            <person name="Takaki Y."/>
            <person name="Nishi S."/>
            <person name="Hori S."/>
            <person name="Arai W."/>
            <person name="Tsubouchi T."/>
            <person name="Morono Y."/>
            <person name="Uchiyama I."/>
            <person name="Ito T."/>
            <person name="Fujiyama A."/>
            <person name="Inagaki F."/>
            <person name="Takami H."/>
        </authorList>
    </citation>
    <scope>NUCLEOTIDE SEQUENCE</scope>
    <source>
        <strain evidence="1">Expedition CK06-06</strain>
    </source>
</reference>